<dbReference type="RefSeq" id="WP_307495128.1">
    <property type="nucleotide sequence ID" value="NZ_JAUSTN010000005.1"/>
</dbReference>
<sequence>MIYTNLNEYGNFLLNKFLDPLFAFQDLNYKKIFENLEKLGADIYLGNRFFAKNPQVFKDSNLIESSFLSSEDIFILISAIYAKLYNISQNISEDKENLIWMINASFRLCNLTYAKEEKEFGKIKKIKLISNKLFSDKNMKKGQEIEQRIFIDFNGNVELIRYKFVDLKELYHETYKANFQISEEDKDLLFDVTKEFLKGKNFNKFSPGIGNWYLELTDENNKIIKLNGPLIGIYMAYNKSEINLTEVFRNILNNKEIWAFGNYESSHIIENIKINFRRIKAVEAEKVDGEIFCSSVYDNEEFLLINRKNESIYVARALGDNVEINKEYKIKNRIGILLDYVSSLKLTQKKDKKSGKKKKVIPSEIDNIKCKITIDYRNLESESLEGDFNIENLPKSWLTFIKLIKSILSYYDEFDIFNIKLAKKAPRHEGDLIYLSVVFKDSYKKYNYITEDDTILEDDYVLVPTGKENIPTKALVIDKNYYNLKNAPYPPEKTKKIIKKLKKEEKNEKF</sequence>
<dbReference type="Proteomes" id="UP001236559">
    <property type="component" value="Unassembled WGS sequence"/>
</dbReference>
<comment type="caution">
    <text evidence="1">The sequence shown here is derived from an EMBL/GenBank/DDBJ whole genome shotgun (WGS) entry which is preliminary data.</text>
</comment>
<proteinExistence type="predicted"/>
<gene>
    <name evidence="1" type="ORF">J2S72_001080</name>
</gene>
<protein>
    <submittedName>
        <fullName evidence="1">Uncharacterized protein</fullName>
    </submittedName>
</protein>
<evidence type="ECO:0000313" key="2">
    <source>
        <dbReference type="Proteomes" id="UP001236559"/>
    </source>
</evidence>
<evidence type="ECO:0000313" key="1">
    <source>
        <dbReference type="EMBL" id="MDQ0275056.1"/>
    </source>
</evidence>
<dbReference type="EMBL" id="JAUSTN010000005">
    <property type="protein sequence ID" value="MDQ0275056.1"/>
    <property type="molecule type" value="Genomic_DNA"/>
</dbReference>
<reference evidence="1 2" key="1">
    <citation type="submission" date="2023-07" db="EMBL/GenBank/DDBJ databases">
        <title>Genomic Encyclopedia of Type Strains, Phase IV (KMG-IV): sequencing the most valuable type-strain genomes for metagenomic binning, comparative biology and taxonomic classification.</title>
        <authorList>
            <person name="Goeker M."/>
        </authorList>
    </citation>
    <scope>NUCLEOTIDE SEQUENCE [LARGE SCALE GENOMIC DNA]</scope>
    <source>
        <strain evidence="1 2">DSM 22616</strain>
    </source>
</reference>
<keyword evidence="2" id="KW-1185">Reference proteome</keyword>
<organism evidence="1 2">
    <name type="scientific">Peptoniphilus koenoeneniae</name>
    <dbReference type="NCBI Taxonomy" id="507751"/>
    <lineage>
        <taxon>Bacteria</taxon>
        <taxon>Bacillati</taxon>
        <taxon>Bacillota</taxon>
        <taxon>Tissierellia</taxon>
        <taxon>Tissierellales</taxon>
        <taxon>Peptoniphilaceae</taxon>
        <taxon>Peptoniphilus</taxon>
    </lineage>
</organism>
<accession>A0ABU0AUX1</accession>
<name>A0ABU0AUX1_9FIRM</name>